<proteinExistence type="predicted"/>
<dbReference type="OrthoDB" id="273561at2759"/>
<gene>
    <name evidence="1" type="ORF">Tco025E_07585</name>
</gene>
<dbReference type="EMBL" id="MKKU01000601">
    <property type="protein sequence ID" value="RNF06350.1"/>
    <property type="molecule type" value="Genomic_DNA"/>
</dbReference>
<dbReference type="Proteomes" id="UP000284403">
    <property type="component" value="Unassembled WGS sequence"/>
</dbReference>
<organism evidence="1 2">
    <name type="scientific">Trypanosoma conorhini</name>
    <dbReference type="NCBI Taxonomy" id="83891"/>
    <lineage>
        <taxon>Eukaryota</taxon>
        <taxon>Discoba</taxon>
        <taxon>Euglenozoa</taxon>
        <taxon>Kinetoplastea</taxon>
        <taxon>Metakinetoplastina</taxon>
        <taxon>Trypanosomatida</taxon>
        <taxon>Trypanosomatidae</taxon>
        <taxon>Trypanosoma</taxon>
    </lineage>
</organism>
<dbReference type="GeneID" id="40321196"/>
<dbReference type="AlphaFoldDB" id="A0A3R7L2L9"/>
<dbReference type="PANTHER" id="PTHR30087:SF0">
    <property type="entry name" value="INNER MEMBRANE PROTEIN"/>
    <property type="match status" value="1"/>
</dbReference>
<comment type="caution">
    <text evidence="1">The sequence shown here is derived from an EMBL/GenBank/DDBJ whole genome shotgun (WGS) entry which is preliminary data.</text>
</comment>
<reference evidence="1 2" key="1">
    <citation type="journal article" date="2018" name="BMC Genomics">
        <title>Genomic comparison of Trypanosoma conorhini and Trypanosoma rangeli to Trypanosoma cruzi strains of high and low virulence.</title>
        <authorList>
            <person name="Bradwell K.R."/>
            <person name="Koparde V.N."/>
            <person name="Matveyev A.V."/>
            <person name="Serrano M.G."/>
            <person name="Alves J.M."/>
            <person name="Parikh H."/>
            <person name="Huang B."/>
            <person name="Lee V."/>
            <person name="Espinosa-Alvarez O."/>
            <person name="Ortiz P.A."/>
            <person name="Costa-Martins A.G."/>
            <person name="Teixeira M.M."/>
            <person name="Buck G.A."/>
        </authorList>
    </citation>
    <scope>NUCLEOTIDE SEQUENCE [LARGE SCALE GENOMIC DNA]</scope>
    <source>
        <strain evidence="1 2">025E</strain>
    </source>
</reference>
<name>A0A3R7L2L9_9TRYP</name>
<evidence type="ECO:0000313" key="1">
    <source>
        <dbReference type="EMBL" id="RNF06350.1"/>
    </source>
</evidence>
<dbReference type="InterPro" id="IPR007553">
    <property type="entry name" value="2-thiour_desulf"/>
</dbReference>
<sequence length="271" mass="29482">MRGQRLVLGGLDATLLLDAYRRGRASGDAPRVVGGVGGVKPTLLVSACLLGQCVTYRGGSCATPQHRRTPIGFIVDCLWREYRLVECLPICPEVDLLAMPSPRPPLRLVKESRDEPRRLVTAPPAVSRHVPPAPGTWRDEGNEAKRRLAQRHPRLAEELLVRRLAGIDGCVFKSRSPSCGVRDARLYFAERGGDYEEVDGFFVGGWVRPAAAAAAAPPLPLTTERQLCFGEATSSSCGAWSGRKEAVLSFVADVLARFEARHRAAASFPFL</sequence>
<dbReference type="PANTHER" id="PTHR30087">
    <property type="entry name" value="INNER MEMBRANE PROTEIN"/>
    <property type="match status" value="1"/>
</dbReference>
<dbReference type="Pfam" id="PF04463">
    <property type="entry name" value="2-thiour_desulf"/>
    <property type="match status" value="1"/>
</dbReference>
<keyword evidence="2" id="KW-1185">Reference proteome</keyword>
<protein>
    <submittedName>
        <fullName evidence="1">Uncharacterized protein</fullName>
    </submittedName>
</protein>
<dbReference type="RefSeq" id="XP_029225440.1">
    <property type="nucleotide sequence ID" value="XM_029374450.1"/>
</dbReference>
<evidence type="ECO:0000313" key="2">
    <source>
        <dbReference type="Proteomes" id="UP000284403"/>
    </source>
</evidence>
<accession>A0A3R7L2L9</accession>